<keyword evidence="10" id="KW-0813">Transport</keyword>
<evidence type="ECO:0000256" key="1">
    <source>
        <dbReference type="ARBA" id="ARBA00004651"/>
    </source>
</evidence>
<feature type="binding site" evidence="10">
    <location>
        <position position="102"/>
    </location>
    <ligand>
        <name>Na(+)</name>
        <dbReference type="ChEBI" id="CHEBI:29101"/>
        <note>structural</note>
    </ligand>
</feature>
<evidence type="ECO:0000256" key="7">
    <source>
        <dbReference type="ARBA" id="ARBA00035120"/>
    </source>
</evidence>
<feature type="transmembrane region" description="Helical" evidence="10">
    <location>
        <begin position="93"/>
        <end position="112"/>
    </location>
</feature>
<dbReference type="Proteomes" id="UP000228680">
    <property type="component" value="Unassembled WGS sequence"/>
</dbReference>
<comment type="activity regulation">
    <text evidence="10">Na(+) is not transported, but it plays an essential structural role and its presence is essential for fluoride channel function.</text>
</comment>
<evidence type="ECO:0000256" key="3">
    <source>
        <dbReference type="ARBA" id="ARBA00022692"/>
    </source>
</evidence>
<dbReference type="Pfam" id="PF02537">
    <property type="entry name" value="CRCB"/>
    <property type="match status" value="1"/>
</dbReference>
<protein>
    <recommendedName>
        <fullName evidence="10">Fluoride-specific ion channel FluC</fullName>
    </recommendedName>
</protein>
<comment type="function">
    <text evidence="9 10">Fluoride-specific ion channel. Important for reducing fluoride concentration in the cell, thus reducing its toxicity.</text>
</comment>
<keyword evidence="10" id="KW-0406">Ion transport</keyword>
<keyword evidence="4 10" id="KW-1133">Transmembrane helix</keyword>
<dbReference type="PANTHER" id="PTHR28259:SF1">
    <property type="entry name" value="FLUORIDE EXPORT PROTEIN 1-RELATED"/>
    <property type="match status" value="1"/>
</dbReference>
<dbReference type="InterPro" id="IPR003691">
    <property type="entry name" value="FluC"/>
</dbReference>
<dbReference type="EMBL" id="PCGR01000001">
    <property type="protein sequence ID" value="PJK17384.1"/>
    <property type="molecule type" value="Genomic_DNA"/>
</dbReference>
<comment type="caution">
    <text evidence="11">The sequence shown here is derived from an EMBL/GenBank/DDBJ whole genome shotgun (WGS) entry which is preliminary data.</text>
</comment>
<feature type="transmembrane region" description="Helical" evidence="10">
    <location>
        <begin position="124"/>
        <end position="143"/>
    </location>
</feature>
<keyword evidence="3 10" id="KW-0812">Transmembrane</keyword>
<dbReference type="GO" id="GO:0140114">
    <property type="term" value="P:cellular detoxification of fluoride"/>
    <property type="evidence" value="ECO:0007669"/>
    <property type="project" value="UniProtKB-UniRule"/>
</dbReference>
<keyword evidence="10" id="KW-0479">Metal-binding</keyword>
<gene>
    <name evidence="10" type="primary">fluC</name>
    <name evidence="10" type="synonym">crcB</name>
    <name evidence="11" type="ORF">CQS04_00435</name>
</gene>
<evidence type="ECO:0000256" key="4">
    <source>
        <dbReference type="ARBA" id="ARBA00022989"/>
    </source>
</evidence>
<dbReference type="OrthoDB" id="9815830at2"/>
<evidence type="ECO:0000256" key="9">
    <source>
        <dbReference type="ARBA" id="ARBA00049940"/>
    </source>
</evidence>
<feature type="binding site" evidence="10">
    <location>
        <position position="105"/>
    </location>
    <ligand>
        <name>Na(+)</name>
        <dbReference type="ChEBI" id="CHEBI:29101"/>
        <note>structural</note>
    </ligand>
</feature>
<keyword evidence="2 10" id="KW-1003">Cell membrane</keyword>
<accession>A0A2M9F1P8</accession>
<organism evidence="11 12">
    <name type="scientific">Chryseomicrobium excrementi</name>
    <dbReference type="NCBI Taxonomy" id="2041346"/>
    <lineage>
        <taxon>Bacteria</taxon>
        <taxon>Bacillati</taxon>
        <taxon>Bacillota</taxon>
        <taxon>Bacilli</taxon>
        <taxon>Bacillales</taxon>
        <taxon>Caryophanaceae</taxon>
        <taxon>Chryseomicrobium</taxon>
    </lineage>
</organism>
<comment type="similarity">
    <text evidence="7 10">Belongs to the fluoride channel Fluc/FEX (TC 1.A.43) family.</text>
</comment>
<keyword evidence="12" id="KW-1185">Reference proteome</keyword>
<dbReference type="PANTHER" id="PTHR28259">
    <property type="entry name" value="FLUORIDE EXPORT PROTEIN 1-RELATED"/>
    <property type="match status" value="1"/>
</dbReference>
<proteinExistence type="inferred from homology"/>
<dbReference type="GO" id="GO:0062054">
    <property type="term" value="F:fluoride channel activity"/>
    <property type="evidence" value="ECO:0007669"/>
    <property type="project" value="UniProtKB-UniRule"/>
</dbReference>
<evidence type="ECO:0000313" key="11">
    <source>
        <dbReference type="EMBL" id="PJK17384.1"/>
    </source>
</evidence>
<keyword evidence="5 10" id="KW-0472">Membrane</keyword>
<keyword evidence="10" id="KW-0915">Sodium</keyword>
<feature type="transmembrane region" description="Helical" evidence="10">
    <location>
        <begin position="70"/>
        <end position="87"/>
    </location>
</feature>
<dbReference type="GO" id="GO:0046872">
    <property type="term" value="F:metal ion binding"/>
    <property type="evidence" value="ECO:0007669"/>
    <property type="project" value="UniProtKB-KW"/>
</dbReference>
<sequence length="144" mass="15464">MVDFDSRRQSLRLDLIFIFNSSWKHGYCPLDSAEGGGSVIWLWIALGGALGAAGRYFLSKLNGKHPYGTFIANFIASLLIGYLIPSLQQGNFSAFLIIGICGALSTVSTFALEAATSTKPIRYILATWLATLLAVGAGYLLAIL</sequence>
<name>A0A2M9F1P8_9BACL</name>
<reference evidence="11 12" key="1">
    <citation type="submission" date="2017-10" db="EMBL/GenBank/DDBJ databases">
        <title>Draft genome of Chryseomicrobium casticus sp. nov.</title>
        <authorList>
            <person name="Chakraborty R."/>
            <person name="Saha T."/>
        </authorList>
    </citation>
    <scope>NUCLEOTIDE SEQUENCE [LARGE SCALE GENOMIC DNA]</scope>
    <source>
        <strain evidence="11 12">ET03</strain>
    </source>
</reference>
<comment type="subcellular location">
    <subcellularLocation>
        <location evidence="1 10">Cell membrane</location>
        <topology evidence="1 10">Multi-pass membrane protein</topology>
    </subcellularLocation>
</comment>
<comment type="catalytic activity">
    <reaction evidence="8">
        <text>fluoride(in) = fluoride(out)</text>
        <dbReference type="Rhea" id="RHEA:76159"/>
        <dbReference type="ChEBI" id="CHEBI:17051"/>
    </reaction>
    <physiologicalReaction direction="left-to-right" evidence="8">
        <dbReference type="Rhea" id="RHEA:76160"/>
    </physiologicalReaction>
</comment>
<dbReference type="GO" id="GO:0005886">
    <property type="term" value="C:plasma membrane"/>
    <property type="evidence" value="ECO:0007669"/>
    <property type="project" value="UniProtKB-SubCell"/>
</dbReference>
<evidence type="ECO:0000256" key="2">
    <source>
        <dbReference type="ARBA" id="ARBA00022475"/>
    </source>
</evidence>
<evidence type="ECO:0000256" key="5">
    <source>
        <dbReference type="ARBA" id="ARBA00023136"/>
    </source>
</evidence>
<evidence type="ECO:0000256" key="8">
    <source>
        <dbReference type="ARBA" id="ARBA00035585"/>
    </source>
</evidence>
<dbReference type="AlphaFoldDB" id="A0A2M9F1P8"/>
<dbReference type="HAMAP" id="MF_00454">
    <property type="entry name" value="FluC"/>
    <property type="match status" value="1"/>
</dbReference>
<evidence type="ECO:0000256" key="6">
    <source>
        <dbReference type="ARBA" id="ARBA00023303"/>
    </source>
</evidence>
<evidence type="ECO:0000313" key="12">
    <source>
        <dbReference type="Proteomes" id="UP000228680"/>
    </source>
</evidence>
<feature type="transmembrane region" description="Helical" evidence="10">
    <location>
        <begin position="40"/>
        <end position="58"/>
    </location>
</feature>
<evidence type="ECO:0000256" key="10">
    <source>
        <dbReference type="HAMAP-Rule" id="MF_00454"/>
    </source>
</evidence>
<keyword evidence="6 10" id="KW-0407">Ion channel</keyword>